<dbReference type="AlphaFoldDB" id="A0A1C7MP36"/>
<organism evidence="1 2">
    <name type="scientific">Grifola frondosa</name>
    <name type="common">Maitake</name>
    <name type="synonym">Polyporus frondosus</name>
    <dbReference type="NCBI Taxonomy" id="5627"/>
    <lineage>
        <taxon>Eukaryota</taxon>
        <taxon>Fungi</taxon>
        <taxon>Dikarya</taxon>
        <taxon>Basidiomycota</taxon>
        <taxon>Agaricomycotina</taxon>
        <taxon>Agaricomycetes</taxon>
        <taxon>Polyporales</taxon>
        <taxon>Grifolaceae</taxon>
        <taxon>Grifola</taxon>
    </lineage>
</organism>
<dbReference type="Proteomes" id="UP000092993">
    <property type="component" value="Unassembled WGS sequence"/>
</dbReference>
<dbReference type="Gene3D" id="1.10.10.850">
    <property type="match status" value="1"/>
</dbReference>
<protein>
    <submittedName>
        <fullName evidence="1">Uncharacterized protein</fullName>
    </submittedName>
</protein>
<gene>
    <name evidence="1" type="ORF">A0H81_00234</name>
</gene>
<dbReference type="EMBL" id="LUGG01000001">
    <property type="protein sequence ID" value="OBZ78608.1"/>
    <property type="molecule type" value="Genomic_DNA"/>
</dbReference>
<evidence type="ECO:0000313" key="1">
    <source>
        <dbReference type="EMBL" id="OBZ78608.1"/>
    </source>
</evidence>
<keyword evidence="2" id="KW-1185">Reference proteome</keyword>
<proteinExistence type="predicted"/>
<accession>A0A1C7MP36</accession>
<sequence>MLLAHLEGLGAIKAILIHGVSMPDHVLVNVIAVMEASGHSGQEIDRIKTEWLARNPMCMFHEDM</sequence>
<comment type="caution">
    <text evidence="1">The sequence shown here is derived from an EMBL/GenBank/DDBJ whole genome shotgun (WGS) entry which is preliminary data.</text>
</comment>
<evidence type="ECO:0000313" key="2">
    <source>
        <dbReference type="Proteomes" id="UP000092993"/>
    </source>
</evidence>
<name>A0A1C7MP36_GRIFR</name>
<reference evidence="1 2" key="1">
    <citation type="submission" date="2016-03" db="EMBL/GenBank/DDBJ databases">
        <title>Whole genome sequencing of Grifola frondosa 9006-11.</title>
        <authorList>
            <person name="Min B."/>
            <person name="Park H."/>
            <person name="Kim J.-G."/>
            <person name="Cho H."/>
            <person name="Oh Y.-L."/>
            <person name="Kong W.-S."/>
            <person name="Choi I.-G."/>
        </authorList>
    </citation>
    <scope>NUCLEOTIDE SEQUENCE [LARGE SCALE GENOMIC DNA]</scope>
    <source>
        <strain evidence="1 2">9006-11</strain>
    </source>
</reference>